<protein>
    <submittedName>
        <fullName evidence="2">Uncharacterized protein</fullName>
    </submittedName>
</protein>
<evidence type="ECO:0000313" key="2">
    <source>
        <dbReference type="EMBL" id="KAH7443760.1"/>
    </source>
</evidence>
<feature type="region of interest" description="Disordered" evidence="1">
    <location>
        <begin position="165"/>
        <end position="201"/>
    </location>
</feature>
<dbReference type="EMBL" id="CM035407">
    <property type="protein sequence ID" value="KAH7443760.1"/>
    <property type="molecule type" value="Genomic_DNA"/>
</dbReference>
<evidence type="ECO:0000313" key="3">
    <source>
        <dbReference type="Proteomes" id="UP000825935"/>
    </source>
</evidence>
<feature type="compositionally biased region" description="Basic and acidic residues" evidence="1">
    <location>
        <begin position="284"/>
        <end position="293"/>
    </location>
</feature>
<gene>
    <name evidence="2" type="ORF">KP509_02G049900</name>
</gene>
<keyword evidence="3" id="KW-1185">Reference proteome</keyword>
<feature type="compositionally biased region" description="Polar residues" evidence="1">
    <location>
        <begin position="174"/>
        <end position="184"/>
    </location>
</feature>
<feature type="compositionally biased region" description="Basic and acidic residues" evidence="1">
    <location>
        <begin position="307"/>
        <end position="316"/>
    </location>
</feature>
<feature type="compositionally biased region" description="Low complexity" evidence="1">
    <location>
        <begin position="340"/>
        <end position="356"/>
    </location>
</feature>
<feature type="compositionally biased region" description="Polar residues" evidence="1">
    <location>
        <begin position="296"/>
        <end position="306"/>
    </location>
</feature>
<feature type="region of interest" description="Disordered" evidence="1">
    <location>
        <begin position="56"/>
        <end position="77"/>
    </location>
</feature>
<accession>A0A8T2V981</accession>
<name>A0A8T2V981_CERRI</name>
<comment type="caution">
    <text evidence="2">The sequence shown here is derived from an EMBL/GenBank/DDBJ whole genome shotgun (WGS) entry which is preliminary data.</text>
</comment>
<dbReference type="Proteomes" id="UP000825935">
    <property type="component" value="Chromosome 2"/>
</dbReference>
<dbReference type="AlphaFoldDB" id="A0A8T2V981"/>
<feature type="region of interest" description="Disordered" evidence="1">
    <location>
        <begin position="381"/>
        <end position="406"/>
    </location>
</feature>
<organism evidence="2 3">
    <name type="scientific">Ceratopteris richardii</name>
    <name type="common">Triangle waterfern</name>
    <dbReference type="NCBI Taxonomy" id="49495"/>
    <lineage>
        <taxon>Eukaryota</taxon>
        <taxon>Viridiplantae</taxon>
        <taxon>Streptophyta</taxon>
        <taxon>Embryophyta</taxon>
        <taxon>Tracheophyta</taxon>
        <taxon>Polypodiopsida</taxon>
        <taxon>Polypodiidae</taxon>
        <taxon>Polypodiales</taxon>
        <taxon>Pteridineae</taxon>
        <taxon>Pteridaceae</taxon>
        <taxon>Parkerioideae</taxon>
        <taxon>Ceratopteris</taxon>
    </lineage>
</organism>
<reference evidence="2" key="1">
    <citation type="submission" date="2021-08" db="EMBL/GenBank/DDBJ databases">
        <title>WGS assembly of Ceratopteris richardii.</title>
        <authorList>
            <person name="Marchant D.B."/>
            <person name="Chen G."/>
            <person name="Jenkins J."/>
            <person name="Shu S."/>
            <person name="Leebens-Mack J."/>
            <person name="Grimwood J."/>
            <person name="Schmutz J."/>
            <person name="Soltis P."/>
            <person name="Soltis D."/>
            <person name="Chen Z.-H."/>
        </authorList>
    </citation>
    <scope>NUCLEOTIDE SEQUENCE</scope>
    <source>
        <strain evidence="2">Whitten #5841</strain>
        <tissue evidence="2">Leaf</tissue>
    </source>
</reference>
<feature type="region of interest" description="Disordered" evidence="1">
    <location>
        <begin position="238"/>
        <end position="360"/>
    </location>
</feature>
<feature type="compositionally biased region" description="Polar residues" evidence="1">
    <location>
        <begin position="317"/>
        <end position="328"/>
    </location>
</feature>
<evidence type="ECO:0000256" key="1">
    <source>
        <dbReference type="SAM" id="MobiDB-lite"/>
    </source>
</evidence>
<sequence>MAYCPVFYSIEAQSFSPASLNQETEFTSSTTVPTTFCVFAGHQSSLSAASSDFEFDSQTPREALEDPPLSPKLMQHRSYDSESSSLVVVDSATVKLRHDFHEKEELVIPEAVTFLSSEPSPTSAREIGESVTSERCVPPVEKMAQGKSLLDRRFMAHLSPIIKPSKRHYKNRSLRQSPVSTSPLSPGPCDEELARTSSNESNSKFEELGACLADVPAQKRKRDKKWALGFDLLRPTSAKEHVRKEARGKKHTYSDSKSSDEAVSELSDTDGALRNNIGNGLSDGRLKEADNEARGSPSSSPVNQNIRKADAYRNNRTELTTSPQTSPLPSFKSKQRHSSKYSASPDSRSSSQPSSPLMEREFISSSPDVQPYLSHAFTRRGGRAPDWLRNPGTPRYGEGPRGSYHRHQRLQGDKMANRTPLSVRRSSFLAGCFFPTVVDVAT</sequence>
<proteinExistence type="predicted"/>